<evidence type="ECO:0000313" key="1">
    <source>
        <dbReference type="EMBL" id="MPM94374.1"/>
    </source>
</evidence>
<sequence length="177" mass="19818">MHRETDRARLVHDRTLDVLADPPGRIGGKTEATLGVELFQCVNQAEITLLDKIQQRDAPIQIVLGNIDHKAQVALDHGLSGLEIALTDTPCQRGLLIRSQQRIGPDLVQINLRDIAEELVLDDRRLSVGEHFHLEGKVRIMTLDVVRDVRLFHGPPRQRAGRYFIGSTGCPCLRISK</sequence>
<reference evidence="1" key="1">
    <citation type="submission" date="2019-08" db="EMBL/GenBank/DDBJ databases">
        <authorList>
            <person name="Kucharzyk K."/>
            <person name="Murdoch R.W."/>
            <person name="Higgins S."/>
            <person name="Loffler F."/>
        </authorList>
    </citation>
    <scope>NUCLEOTIDE SEQUENCE</scope>
</reference>
<protein>
    <submittedName>
        <fullName evidence="1">Uncharacterized protein</fullName>
    </submittedName>
</protein>
<gene>
    <name evidence="1" type="ORF">SDC9_141520</name>
</gene>
<proteinExistence type="predicted"/>
<comment type="caution">
    <text evidence="1">The sequence shown here is derived from an EMBL/GenBank/DDBJ whole genome shotgun (WGS) entry which is preliminary data.</text>
</comment>
<organism evidence="1">
    <name type="scientific">bioreactor metagenome</name>
    <dbReference type="NCBI Taxonomy" id="1076179"/>
    <lineage>
        <taxon>unclassified sequences</taxon>
        <taxon>metagenomes</taxon>
        <taxon>ecological metagenomes</taxon>
    </lineage>
</organism>
<dbReference type="AlphaFoldDB" id="A0A645DXW8"/>
<name>A0A645DXW8_9ZZZZ</name>
<accession>A0A645DXW8</accession>
<dbReference type="EMBL" id="VSSQ01041023">
    <property type="protein sequence ID" value="MPM94374.1"/>
    <property type="molecule type" value="Genomic_DNA"/>
</dbReference>